<dbReference type="GO" id="GO:0016787">
    <property type="term" value="F:hydrolase activity"/>
    <property type="evidence" value="ECO:0007669"/>
    <property type="project" value="UniProtKB-KW"/>
</dbReference>
<dbReference type="PROSITE" id="PS51462">
    <property type="entry name" value="NUDIX"/>
    <property type="match status" value="1"/>
</dbReference>
<dbReference type="eggNOG" id="arCOG01077">
    <property type="taxonomic scope" value="Archaea"/>
</dbReference>
<evidence type="ECO:0000256" key="1">
    <source>
        <dbReference type="ARBA" id="ARBA00022801"/>
    </source>
</evidence>
<accession>W0JN45</accession>
<dbReference type="InterPro" id="IPR020084">
    <property type="entry name" value="NUDIX_hydrolase_CS"/>
</dbReference>
<keyword evidence="4" id="KW-1185">Reference proteome</keyword>
<dbReference type="Proteomes" id="UP000019024">
    <property type="component" value="Chromosome"/>
</dbReference>
<evidence type="ECO:0000259" key="2">
    <source>
        <dbReference type="PROSITE" id="PS51462"/>
    </source>
</evidence>
<dbReference type="GeneID" id="25145984"/>
<dbReference type="Gene3D" id="3.90.79.10">
    <property type="entry name" value="Nucleoside Triphosphate Pyrophosphohydrolase"/>
    <property type="match status" value="1"/>
</dbReference>
<dbReference type="InterPro" id="IPR000086">
    <property type="entry name" value="NUDIX_hydrolase_dom"/>
</dbReference>
<dbReference type="RefSeq" id="WP_049953368.1">
    <property type="nucleotide sequence ID" value="NZ_CP007055.1"/>
</dbReference>
<organism evidence="3 4">
    <name type="scientific">Halostagnicola larsenii XH-48</name>
    <dbReference type="NCBI Taxonomy" id="797299"/>
    <lineage>
        <taxon>Archaea</taxon>
        <taxon>Methanobacteriati</taxon>
        <taxon>Methanobacteriota</taxon>
        <taxon>Stenosarchaea group</taxon>
        <taxon>Halobacteria</taxon>
        <taxon>Halobacteriales</taxon>
        <taxon>Natrialbaceae</taxon>
        <taxon>Halostagnicola</taxon>
    </lineage>
</organism>
<feature type="domain" description="Nudix hydrolase" evidence="2">
    <location>
        <begin position="5"/>
        <end position="144"/>
    </location>
</feature>
<dbReference type="STRING" id="797299.HALLA_16355"/>
<proteinExistence type="predicted"/>
<protein>
    <submittedName>
        <fullName evidence="3">DNA mismatch repair protein MutT</fullName>
    </submittedName>
</protein>
<dbReference type="PROSITE" id="PS00893">
    <property type="entry name" value="NUDIX_BOX"/>
    <property type="match status" value="1"/>
</dbReference>
<dbReference type="EMBL" id="CP007055">
    <property type="protein sequence ID" value="AHG00136.1"/>
    <property type="molecule type" value="Genomic_DNA"/>
</dbReference>
<dbReference type="KEGG" id="hlr:HALLA_16355"/>
<name>W0JN45_9EURY</name>
<reference evidence="3 4" key="1">
    <citation type="submission" date="2014-01" db="EMBL/GenBank/DDBJ databases">
        <authorList>
            <consortium name="DOE Joint Genome Institute"/>
            <person name="Anderson I."/>
            <person name="Huntemann M."/>
            <person name="Han J."/>
            <person name="Chen A."/>
            <person name="Kyrpides N."/>
            <person name="Mavromatis K."/>
            <person name="Markowitz V."/>
            <person name="Palaniappan K."/>
            <person name="Ivanova N."/>
            <person name="Schaumberg A."/>
            <person name="Pati A."/>
            <person name="Liolios K."/>
            <person name="Nordberg H.P."/>
            <person name="Cantor M.N."/>
            <person name="Hua S.X."/>
            <person name="Woyke T."/>
        </authorList>
    </citation>
    <scope>NUCLEOTIDE SEQUENCE [LARGE SCALE GENOMIC DNA]</scope>
    <source>
        <strain evidence="3 4">XH-48</strain>
    </source>
</reference>
<dbReference type="OrthoDB" id="40462at2157"/>
<dbReference type="CDD" id="cd04663">
    <property type="entry name" value="NUDIX_Hydrolase"/>
    <property type="match status" value="1"/>
</dbReference>
<dbReference type="AlphaFoldDB" id="W0JN45"/>
<dbReference type="HOGENOM" id="CLU_116638_0_1_2"/>
<gene>
    <name evidence="3" type="ORF">HALLA_16355</name>
</gene>
<dbReference type="PATRIC" id="fig|797299.3.peg.2272"/>
<evidence type="ECO:0000313" key="3">
    <source>
        <dbReference type="EMBL" id="AHG00136.1"/>
    </source>
</evidence>
<sequence length="156" mass="17610">MENVTYVQKACAYITRNTGELLVFDGPGHDGRQIPKGTLESGETPREALFREVIEESGLGALNATRHLATDVWTRRRSPPKRYVRHFFHSRVHEPRDRWTHTVTDGGSEHGFEFDFYWVDPHAAGEFALDLDDYVHLLLSADATVENAGESVALSD</sequence>
<keyword evidence="1" id="KW-0378">Hydrolase</keyword>
<evidence type="ECO:0000313" key="4">
    <source>
        <dbReference type="Proteomes" id="UP000019024"/>
    </source>
</evidence>
<dbReference type="InterPro" id="IPR015797">
    <property type="entry name" value="NUDIX_hydrolase-like_dom_sf"/>
</dbReference>
<dbReference type="Pfam" id="PF00293">
    <property type="entry name" value="NUDIX"/>
    <property type="match status" value="1"/>
</dbReference>
<dbReference type="SUPFAM" id="SSF55811">
    <property type="entry name" value="Nudix"/>
    <property type="match status" value="1"/>
</dbReference>